<evidence type="ECO:0000313" key="2">
    <source>
        <dbReference type="EMBL" id="KAG8458837.1"/>
    </source>
</evidence>
<dbReference type="Proteomes" id="UP000751190">
    <property type="component" value="Unassembled WGS sequence"/>
</dbReference>
<accession>A0A8J5XDT4</accession>
<organism evidence="2 3">
    <name type="scientific">Diacronema lutheri</name>
    <name type="common">Unicellular marine alga</name>
    <name type="synonym">Monochrysis lutheri</name>
    <dbReference type="NCBI Taxonomy" id="2081491"/>
    <lineage>
        <taxon>Eukaryota</taxon>
        <taxon>Haptista</taxon>
        <taxon>Haptophyta</taxon>
        <taxon>Pavlovophyceae</taxon>
        <taxon>Pavlovales</taxon>
        <taxon>Pavlovaceae</taxon>
        <taxon>Diacronema</taxon>
    </lineage>
</organism>
<dbReference type="EMBL" id="JAGTXO010000047">
    <property type="protein sequence ID" value="KAG8458837.1"/>
    <property type="molecule type" value="Genomic_DNA"/>
</dbReference>
<comment type="caution">
    <text evidence="2">The sequence shown here is derived from an EMBL/GenBank/DDBJ whole genome shotgun (WGS) entry which is preliminary data.</text>
</comment>
<keyword evidence="3" id="KW-1185">Reference proteome</keyword>
<protein>
    <submittedName>
        <fullName evidence="2">Uncharacterized protein</fullName>
    </submittedName>
</protein>
<sequence length="568" mass="59478">MSTRPRHSARARVPSEKARQVVDSAGLRKHWLLPAPNDALDVDEIDGLLIVAWELPGEMRRQLQGDTKRRPLARANEAAFHARVPDAPSLAPNLSERPGQIARREAEADGGDPTADGAIDAHAGNEVVADAHAAEESALVHAASPTTTRDLAQHADDSSVARCWSATDPPPSDSGVGRRVFEPEPEQSRGLSAVRAGRVGVHDDAHRAGWDVQRAPPAPSPWTAGGTRHQHGSAWAATGGTWFCEPRAAASKAAIDARDVQRESYAMPPRAVDGVRYDAAPAAMAAFVRPRAEDLVAMRHAPEIGCGWPLAGVPTQPDRGAWGSPARDSCTFAAERIAPPHEPWLAPHVPACMPTTRGLPWPPTILEQHWQPRARPAVMHCAAAAHHAPMPPARRAPFAQPYGSPMYPAPPTEHAGYAVYGGGWYADGGAYVGGGACACARACAGRLHVSAHASGGRGGCGACLGGGRAFPSGCGAYPGAAACPNHPALVANGLAPSYLDRGTIVVEWDGSGAAQAREAIINPLVQIRPDMLAAGTPTITCHSRVASRPSTGAYMPSVFHGTSSDLAR</sequence>
<evidence type="ECO:0000313" key="3">
    <source>
        <dbReference type="Proteomes" id="UP000751190"/>
    </source>
</evidence>
<reference evidence="2" key="1">
    <citation type="submission" date="2021-05" db="EMBL/GenBank/DDBJ databases">
        <title>The genome of the haptophyte Pavlova lutheri (Diacronema luteri, Pavlovales) - a model for lipid biosynthesis in eukaryotic algae.</title>
        <authorList>
            <person name="Hulatt C.J."/>
            <person name="Posewitz M.C."/>
        </authorList>
    </citation>
    <scope>NUCLEOTIDE SEQUENCE</scope>
    <source>
        <strain evidence="2">NIVA-4/92</strain>
    </source>
</reference>
<evidence type="ECO:0000256" key="1">
    <source>
        <dbReference type="SAM" id="MobiDB-lite"/>
    </source>
</evidence>
<proteinExistence type="predicted"/>
<dbReference type="AlphaFoldDB" id="A0A8J5XDT4"/>
<gene>
    <name evidence="2" type="ORF">KFE25_005264</name>
</gene>
<feature type="region of interest" description="Disordered" evidence="1">
    <location>
        <begin position="160"/>
        <end position="191"/>
    </location>
</feature>
<name>A0A8J5XDT4_DIALT</name>